<name>A0A0F9LWJ9_9ZZZZ</name>
<keyword evidence="1" id="KW-0812">Transmembrane</keyword>
<gene>
    <name evidence="2" type="ORF">LCGC14_1227850</name>
</gene>
<protein>
    <submittedName>
        <fullName evidence="2">Uncharacterized protein</fullName>
    </submittedName>
</protein>
<dbReference type="AlphaFoldDB" id="A0A0F9LWJ9"/>
<organism evidence="2">
    <name type="scientific">marine sediment metagenome</name>
    <dbReference type="NCBI Taxonomy" id="412755"/>
    <lineage>
        <taxon>unclassified sequences</taxon>
        <taxon>metagenomes</taxon>
        <taxon>ecological metagenomes</taxon>
    </lineage>
</organism>
<evidence type="ECO:0000256" key="1">
    <source>
        <dbReference type="SAM" id="Phobius"/>
    </source>
</evidence>
<reference evidence="2" key="1">
    <citation type="journal article" date="2015" name="Nature">
        <title>Complex archaea that bridge the gap between prokaryotes and eukaryotes.</title>
        <authorList>
            <person name="Spang A."/>
            <person name="Saw J.H."/>
            <person name="Jorgensen S.L."/>
            <person name="Zaremba-Niedzwiedzka K."/>
            <person name="Martijn J."/>
            <person name="Lind A.E."/>
            <person name="van Eijk R."/>
            <person name="Schleper C."/>
            <person name="Guy L."/>
            <person name="Ettema T.J."/>
        </authorList>
    </citation>
    <scope>NUCLEOTIDE SEQUENCE</scope>
</reference>
<accession>A0A0F9LWJ9</accession>
<keyword evidence="1" id="KW-0472">Membrane</keyword>
<keyword evidence="1" id="KW-1133">Transmembrane helix</keyword>
<sequence>MTWYEQIIAGNYGIGMVFTGVLVGFLLGFFIGAALTVGTNFDYRRTLMWYMAGNEDKGKQARETLGYSD</sequence>
<comment type="caution">
    <text evidence="2">The sequence shown here is derived from an EMBL/GenBank/DDBJ whole genome shotgun (WGS) entry which is preliminary data.</text>
</comment>
<feature type="transmembrane region" description="Helical" evidence="1">
    <location>
        <begin position="12"/>
        <end position="38"/>
    </location>
</feature>
<proteinExistence type="predicted"/>
<dbReference type="EMBL" id="LAZR01006524">
    <property type="protein sequence ID" value="KKM91491.1"/>
    <property type="molecule type" value="Genomic_DNA"/>
</dbReference>
<evidence type="ECO:0000313" key="2">
    <source>
        <dbReference type="EMBL" id="KKM91491.1"/>
    </source>
</evidence>